<dbReference type="Proteomes" id="UP000078228">
    <property type="component" value="Unassembled WGS sequence"/>
</dbReference>
<evidence type="ECO:0000313" key="1">
    <source>
        <dbReference type="EMBL" id="OAU94656.1"/>
    </source>
</evidence>
<proteinExistence type="predicted"/>
<keyword evidence="2" id="KW-1185">Reference proteome</keyword>
<reference evidence="1 2" key="1">
    <citation type="journal article" date="2016" name="Genome Biol. Evol.">
        <title>Comparative Genomic Analyses of the Moraxella catarrhalis Serosensitive and Seroresistant Lineages Demonstrate Their Independent Evolution.</title>
        <authorList>
            <person name="Earl J.P."/>
            <person name="de Vries S.P."/>
            <person name="Ahmed A."/>
            <person name="Powell E."/>
            <person name="Schultz M.P."/>
            <person name="Hermans P.W."/>
            <person name="Hill D.J."/>
            <person name="Zhou Z."/>
            <person name="Constantinidou C.I."/>
            <person name="Hu F.Z."/>
            <person name="Bootsma H.J."/>
            <person name="Ehrlich G.D."/>
        </authorList>
    </citation>
    <scope>NUCLEOTIDE SEQUENCE [LARGE SCALE GENOMIC DNA]</scope>
    <source>
        <strain evidence="1 2">Z7542</strain>
    </source>
</reference>
<sequence>MVIFSQAEVVFLTSAFIEYYLIDKKAHKSKNFLVDGCLVNTFLALMQ</sequence>
<name>A0A198UE13_MORCA</name>
<gene>
    <name evidence="1" type="ORF">AO384_2013</name>
</gene>
<dbReference type="AlphaFoldDB" id="A0A198UE13"/>
<comment type="caution">
    <text evidence="1">The sequence shown here is derived from an EMBL/GenBank/DDBJ whole genome shotgun (WGS) entry which is preliminary data.</text>
</comment>
<accession>A0A198UE13</accession>
<evidence type="ECO:0000313" key="2">
    <source>
        <dbReference type="Proteomes" id="UP000078228"/>
    </source>
</evidence>
<dbReference type="EMBL" id="LXHC01000028">
    <property type="protein sequence ID" value="OAU94656.1"/>
    <property type="molecule type" value="Genomic_DNA"/>
</dbReference>
<organism evidence="1 2">
    <name type="scientific">Moraxella catarrhalis</name>
    <name type="common">Branhamella catarrhalis</name>
    <dbReference type="NCBI Taxonomy" id="480"/>
    <lineage>
        <taxon>Bacteria</taxon>
        <taxon>Pseudomonadati</taxon>
        <taxon>Pseudomonadota</taxon>
        <taxon>Gammaproteobacteria</taxon>
        <taxon>Moraxellales</taxon>
        <taxon>Moraxellaceae</taxon>
        <taxon>Moraxella</taxon>
    </lineage>
</organism>
<protein>
    <submittedName>
        <fullName evidence="1">Uncharacterized protein</fullName>
    </submittedName>
</protein>